<reference evidence="1" key="2">
    <citation type="submission" date="2006-01" db="EMBL/GenBank/DDBJ databases">
        <authorList>
            <person name="Genoscope"/>
        </authorList>
    </citation>
    <scope>NUCLEOTIDE SEQUENCE</scope>
</reference>
<sequence>MKRPCVSTLTTKKNLQKKEVFTGEYYTQGRSICNKQLLLVPLLISKPLNHAVRRGSSHYKWQFPVSKD</sequence>
<gene>
    <name evidence="2" type="ORF">KsCSTR_07070</name>
    <name evidence="1" type="ORF">kustd1791</name>
</gene>
<evidence type="ECO:0000313" key="2">
    <source>
        <dbReference type="EMBL" id="QII10086.1"/>
    </source>
</evidence>
<name>Q1PZL9_KUEST</name>
<reference evidence="2 3" key="3">
    <citation type="submission" date="2020-02" db="EMBL/GenBank/DDBJ databases">
        <title>Newly sequenced genome of strain CSTR1 showed variability in Candidatus Kuenenia stuttgartiensis genomes.</title>
        <authorList>
            <person name="Ding C."/>
            <person name="Adrian L."/>
        </authorList>
    </citation>
    <scope>NUCLEOTIDE SEQUENCE [LARGE SCALE GENOMIC DNA]</scope>
    <source>
        <strain evidence="2 3">CSTR1</strain>
    </source>
</reference>
<dbReference type="Proteomes" id="UP000501926">
    <property type="component" value="Chromosome"/>
</dbReference>
<evidence type="ECO:0000313" key="3">
    <source>
        <dbReference type="Proteomes" id="UP000501926"/>
    </source>
</evidence>
<dbReference type="EMBL" id="CT573072">
    <property type="protein sequence ID" value="CAJ72536.1"/>
    <property type="molecule type" value="Genomic_DNA"/>
</dbReference>
<organism evidence="1">
    <name type="scientific">Kuenenia stuttgartiensis</name>
    <dbReference type="NCBI Taxonomy" id="174633"/>
    <lineage>
        <taxon>Bacteria</taxon>
        <taxon>Pseudomonadati</taxon>
        <taxon>Planctomycetota</taxon>
        <taxon>Candidatus Brocadiia</taxon>
        <taxon>Candidatus Brocadiales</taxon>
        <taxon>Candidatus Brocadiaceae</taxon>
        <taxon>Candidatus Kuenenia</taxon>
    </lineage>
</organism>
<dbReference type="EMBL" id="CP049055">
    <property type="protein sequence ID" value="QII10086.1"/>
    <property type="molecule type" value="Genomic_DNA"/>
</dbReference>
<dbReference type="AlphaFoldDB" id="Q1PZL9"/>
<accession>Q1PZL9</accession>
<evidence type="ECO:0000313" key="1">
    <source>
        <dbReference type="EMBL" id="CAJ72536.1"/>
    </source>
</evidence>
<protein>
    <submittedName>
        <fullName evidence="1">Uncharacterized protein</fullName>
    </submittedName>
</protein>
<proteinExistence type="predicted"/>
<reference evidence="1" key="1">
    <citation type="journal article" date="2006" name="Nature">
        <title>Deciphering the evolution and metabolism of an anammox bacterium from a community genome.</title>
        <authorList>
            <person name="Strous M."/>
            <person name="Pelletier E."/>
            <person name="Mangenot S."/>
            <person name="Rattei T."/>
            <person name="Lehner A."/>
            <person name="Taylor M.W."/>
            <person name="Horn M."/>
            <person name="Daims H."/>
            <person name="Bartol-Mavel D."/>
            <person name="Wincker P."/>
            <person name="Barbe V."/>
            <person name="Fonknechten N."/>
            <person name="Vallenet D."/>
            <person name="Segurens B."/>
            <person name="Schenowitz-Truong C."/>
            <person name="Medigue C."/>
            <person name="Collingro A."/>
            <person name="Snel B."/>
            <person name="Dutilh B.E."/>
            <person name="OpDenCamp H.J.M."/>
            <person name="vanDerDrift C."/>
            <person name="Cirpus I."/>
            <person name="vanDePas-Schoonen K.T."/>
            <person name="Harhangi H.R."/>
            <person name="vanNiftrik L."/>
            <person name="Schmid M."/>
            <person name="Keltjens J."/>
            <person name="vanDeVossenberg J."/>
            <person name="Kartal B."/>
            <person name="Meier H."/>
            <person name="Frishman D."/>
            <person name="Huynen M.A."/>
            <person name="Mewes H."/>
            <person name="Weissenbach J."/>
            <person name="Jetten M.S.M."/>
            <person name="Wagner M."/>
            <person name="LePaslier D."/>
        </authorList>
    </citation>
    <scope>NUCLEOTIDE SEQUENCE</scope>
</reference>